<dbReference type="Pfam" id="PF02931">
    <property type="entry name" value="Neur_chan_LBD"/>
    <property type="match status" value="1"/>
</dbReference>
<keyword evidence="2" id="KW-0472">Membrane</keyword>
<proteinExistence type="predicted"/>
<evidence type="ECO:0000259" key="3">
    <source>
        <dbReference type="Pfam" id="PF02931"/>
    </source>
</evidence>
<dbReference type="Proteomes" id="UP000887574">
    <property type="component" value="Unplaced"/>
</dbReference>
<dbReference type="InterPro" id="IPR006201">
    <property type="entry name" value="Neur_channel"/>
</dbReference>
<dbReference type="PANTHER" id="PTHR18945">
    <property type="entry name" value="NEUROTRANSMITTER GATED ION CHANNEL"/>
    <property type="match status" value="1"/>
</dbReference>
<feature type="domain" description="Neurotransmitter-gated ion-channel ligand-binding" evidence="3">
    <location>
        <begin position="22"/>
        <end position="106"/>
    </location>
</feature>
<protein>
    <submittedName>
        <fullName evidence="5">Neurotransmitter-gated ion-channel ligand-binding domain-containing protein</fullName>
    </submittedName>
</protein>
<dbReference type="PROSITE" id="PS00236">
    <property type="entry name" value="NEUROTR_ION_CHANNEL"/>
    <property type="match status" value="1"/>
</dbReference>
<evidence type="ECO:0000313" key="5">
    <source>
        <dbReference type="WBParaSite" id="jg4860"/>
    </source>
</evidence>
<evidence type="ECO:0000256" key="2">
    <source>
        <dbReference type="ARBA" id="ARBA00023136"/>
    </source>
</evidence>
<dbReference type="GO" id="GO:0005230">
    <property type="term" value="F:extracellular ligand-gated monoatomic ion channel activity"/>
    <property type="evidence" value="ECO:0007669"/>
    <property type="project" value="InterPro"/>
</dbReference>
<name>A0A915ECF2_9BILA</name>
<dbReference type="InterPro" id="IPR018000">
    <property type="entry name" value="Neurotransmitter_ion_chnl_CS"/>
</dbReference>
<dbReference type="GO" id="GO:0004888">
    <property type="term" value="F:transmembrane signaling receptor activity"/>
    <property type="evidence" value="ECO:0007669"/>
    <property type="project" value="InterPro"/>
</dbReference>
<reference evidence="5" key="1">
    <citation type="submission" date="2022-11" db="UniProtKB">
        <authorList>
            <consortium name="WormBaseParasite"/>
        </authorList>
    </citation>
    <scope>IDENTIFICATION</scope>
</reference>
<dbReference type="WBParaSite" id="jg4860">
    <property type="protein sequence ID" value="jg4860"/>
    <property type="gene ID" value="jg4860"/>
</dbReference>
<dbReference type="AlphaFoldDB" id="A0A915ECF2"/>
<organism evidence="4 5">
    <name type="scientific">Ditylenchus dipsaci</name>
    <dbReference type="NCBI Taxonomy" id="166011"/>
    <lineage>
        <taxon>Eukaryota</taxon>
        <taxon>Metazoa</taxon>
        <taxon>Ecdysozoa</taxon>
        <taxon>Nematoda</taxon>
        <taxon>Chromadorea</taxon>
        <taxon>Rhabditida</taxon>
        <taxon>Tylenchina</taxon>
        <taxon>Tylenchomorpha</taxon>
        <taxon>Sphaerularioidea</taxon>
        <taxon>Anguinidae</taxon>
        <taxon>Anguininae</taxon>
        <taxon>Ditylenchus</taxon>
    </lineage>
</organism>
<dbReference type="Gene3D" id="2.70.170.10">
    <property type="entry name" value="Neurotransmitter-gated ion-channel ligand-binding domain"/>
    <property type="match status" value="1"/>
</dbReference>
<dbReference type="GO" id="GO:0016020">
    <property type="term" value="C:membrane"/>
    <property type="evidence" value="ECO:0007669"/>
    <property type="project" value="UniProtKB-SubCell"/>
</dbReference>
<dbReference type="InterPro" id="IPR006202">
    <property type="entry name" value="Neur_chan_lig-bd"/>
</dbReference>
<accession>A0A915ECF2</accession>
<sequence>MDFSLDIYFQEKWVDERPNLFNLIWHPDLYFANARTAEFHHVTSPNFLVWIYPNGTIWYDCRVSLTVICMLNLARYPLDSQSCTLRILSYAYDLEQLVIQWNVGVEHQDQPSEAIQTNPEILMPGNFSQKTYV</sequence>
<evidence type="ECO:0000313" key="4">
    <source>
        <dbReference type="Proteomes" id="UP000887574"/>
    </source>
</evidence>
<comment type="subcellular location">
    <subcellularLocation>
        <location evidence="1">Membrane</location>
        <topology evidence="1">Multi-pass membrane protein</topology>
    </subcellularLocation>
</comment>
<dbReference type="InterPro" id="IPR036734">
    <property type="entry name" value="Neur_chan_lig-bd_sf"/>
</dbReference>
<evidence type="ECO:0000256" key="1">
    <source>
        <dbReference type="ARBA" id="ARBA00004141"/>
    </source>
</evidence>
<keyword evidence="4" id="KW-1185">Reference proteome</keyword>
<dbReference type="SUPFAM" id="SSF63712">
    <property type="entry name" value="Nicotinic receptor ligand binding domain-like"/>
    <property type="match status" value="1"/>
</dbReference>
<dbReference type="CDD" id="cd18987">
    <property type="entry name" value="LGIC_ECD_anion"/>
    <property type="match status" value="1"/>
</dbReference>